<evidence type="ECO:0000313" key="7">
    <source>
        <dbReference type="Proteomes" id="UP000254072"/>
    </source>
</evidence>
<dbReference type="Proteomes" id="UP000254072">
    <property type="component" value="Unassembled WGS sequence"/>
</dbReference>
<dbReference type="GO" id="GO:0046872">
    <property type="term" value="F:metal ion binding"/>
    <property type="evidence" value="ECO:0007669"/>
    <property type="project" value="InterPro"/>
</dbReference>
<dbReference type="OrthoDB" id="9803907at2"/>
<reference evidence="6 7" key="1">
    <citation type="submission" date="2018-06" db="EMBL/GenBank/DDBJ databases">
        <authorList>
            <consortium name="Pathogen Informatics"/>
            <person name="Doyle S."/>
        </authorList>
    </citation>
    <scope>NUCLEOTIDE SEQUENCE [LARGE SCALE GENOMIC DNA]</scope>
    <source>
        <strain evidence="6 7">NCTC11157</strain>
    </source>
</reference>
<dbReference type="InterPro" id="IPR011761">
    <property type="entry name" value="ATP-grasp"/>
</dbReference>
<dbReference type="SUPFAM" id="SSF56059">
    <property type="entry name" value="Glutathione synthetase ATP-binding domain-like"/>
    <property type="match status" value="1"/>
</dbReference>
<dbReference type="InterPro" id="IPR005479">
    <property type="entry name" value="CPAse_ATP-bd"/>
</dbReference>
<dbReference type="Pfam" id="PF02786">
    <property type="entry name" value="CPSase_L_D2"/>
    <property type="match status" value="1"/>
</dbReference>
<dbReference type="PROSITE" id="PS50975">
    <property type="entry name" value="ATP_GRASP"/>
    <property type="match status" value="1"/>
</dbReference>
<keyword evidence="2 4" id="KW-0547">Nucleotide-binding</keyword>
<dbReference type="SUPFAM" id="SSF52440">
    <property type="entry name" value="PreATP-grasp domain"/>
    <property type="match status" value="1"/>
</dbReference>
<dbReference type="InterPro" id="IPR013815">
    <property type="entry name" value="ATP_grasp_subdomain_1"/>
</dbReference>
<dbReference type="GO" id="GO:0016874">
    <property type="term" value="F:ligase activity"/>
    <property type="evidence" value="ECO:0007669"/>
    <property type="project" value="UniProtKB-KW"/>
</dbReference>
<evidence type="ECO:0000256" key="2">
    <source>
        <dbReference type="ARBA" id="ARBA00022741"/>
    </source>
</evidence>
<dbReference type="RefSeq" id="WP_021669577.1">
    <property type="nucleotide sequence ID" value="NZ_UGTL01000001.1"/>
</dbReference>
<dbReference type="InterPro" id="IPR016185">
    <property type="entry name" value="PreATP-grasp_dom_sf"/>
</dbReference>
<evidence type="ECO:0000256" key="3">
    <source>
        <dbReference type="ARBA" id="ARBA00022840"/>
    </source>
</evidence>
<keyword evidence="6" id="KW-0808">Transferase</keyword>
<dbReference type="EMBL" id="UGTL01000001">
    <property type="protein sequence ID" value="SUB85576.1"/>
    <property type="molecule type" value="Genomic_DNA"/>
</dbReference>
<evidence type="ECO:0000256" key="1">
    <source>
        <dbReference type="ARBA" id="ARBA00022598"/>
    </source>
</evidence>
<dbReference type="Gene3D" id="3.30.1490.20">
    <property type="entry name" value="ATP-grasp fold, A domain"/>
    <property type="match status" value="1"/>
</dbReference>
<dbReference type="EC" id="2.1.2.-" evidence="6"/>
<dbReference type="Gene3D" id="3.40.50.20">
    <property type="match status" value="1"/>
</dbReference>
<feature type="domain" description="ATP-grasp" evidence="5">
    <location>
        <begin position="111"/>
        <end position="312"/>
    </location>
</feature>
<dbReference type="PANTHER" id="PTHR43585:SF2">
    <property type="entry name" value="ATP-GRASP ENZYME FSQD"/>
    <property type="match status" value="1"/>
</dbReference>
<dbReference type="Gene3D" id="3.30.470.20">
    <property type="entry name" value="ATP-grasp fold, B domain"/>
    <property type="match status" value="1"/>
</dbReference>
<proteinExistence type="predicted"/>
<protein>
    <submittedName>
        <fullName evidence="6">Phosphoribosylglycinamide formyltransferase 2</fullName>
        <ecNumber evidence="6">2.1.2.-</ecNumber>
    </submittedName>
</protein>
<dbReference type="AlphaFoldDB" id="A0A379DYP8"/>
<accession>A0A379DYP8</accession>
<evidence type="ECO:0000256" key="4">
    <source>
        <dbReference type="PROSITE-ProRule" id="PRU00409"/>
    </source>
</evidence>
<dbReference type="GO" id="GO:0005524">
    <property type="term" value="F:ATP binding"/>
    <property type="evidence" value="ECO:0007669"/>
    <property type="project" value="UniProtKB-UniRule"/>
</dbReference>
<keyword evidence="1" id="KW-0436">Ligase</keyword>
<sequence length="405" mass="45380">MDKTQPRILLLGGSPQQVIAIKKAKEMGIYTILCDYLPDNPGQFVADKFYNVSTTDVEAVYKVAEQEKVNGILAYASDPAALPAAIVSERLNLPTNPSSSVAILGIKYQFRKFLSDNNFACPQYVTFTPKTSETELKELISKFSFPIIIKPTDSSGSKGVTKIESIHHNLDEAITYASQYSHNQILIAEEFIERGFPYVIGGDIFVKEGKIILFGEMSCLRDNANSALIPIGEKKPSGLDSQQVTIVHKDLQRIINALNIRFGELNIELLIDKQNRVHFLEIGPRAGGNMIPIQLSDIFKVDLVKANIAAAIGIHFDLSLEEQEGCFMHYVLHSYEEGEFDKIEIAPEIEKSVYRKVIYKTEGDKIEFFDGAGKAIGIIFLKFNTIEEMEYFCKNHEQLVKVNLK</sequence>
<name>A0A379DYP8_9BACT</name>
<dbReference type="GO" id="GO:0016740">
    <property type="term" value="F:transferase activity"/>
    <property type="evidence" value="ECO:0007669"/>
    <property type="project" value="UniProtKB-KW"/>
</dbReference>
<dbReference type="PANTHER" id="PTHR43585">
    <property type="entry name" value="FUMIPYRROLE BIOSYNTHESIS PROTEIN C"/>
    <property type="match status" value="1"/>
</dbReference>
<gene>
    <name evidence="6" type="primary">purT</name>
    <name evidence="6" type="ORF">NCTC11157_01306</name>
</gene>
<evidence type="ECO:0000313" key="6">
    <source>
        <dbReference type="EMBL" id="SUB85576.1"/>
    </source>
</evidence>
<keyword evidence="3 4" id="KW-0067">ATP-binding</keyword>
<organism evidence="6 7">
    <name type="scientific">Prevotella disiens</name>
    <dbReference type="NCBI Taxonomy" id="28130"/>
    <lineage>
        <taxon>Bacteria</taxon>
        <taxon>Pseudomonadati</taxon>
        <taxon>Bacteroidota</taxon>
        <taxon>Bacteroidia</taxon>
        <taxon>Bacteroidales</taxon>
        <taxon>Prevotellaceae</taxon>
        <taxon>Prevotella</taxon>
    </lineage>
</organism>
<evidence type="ECO:0000259" key="5">
    <source>
        <dbReference type="PROSITE" id="PS50975"/>
    </source>
</evidence>
<dbReference type="InterPro" id="IPR052032">
    <property type="entry name" value="ATP-dep_AA_Ligase"/>
</dbReference>
<dbReference type="GeneID" id="91082497"/>